<dbReference type="AlphaFoldDB" id="A0AAP0PUE4"/>
<keyword evidence="2" id="KW-1185">Reference proteome</keyword>
<dbReference type="EMBL" id="JBBNAE010000001">
    <property type="protein sequence ID" value="KAK9153296.1"/>
    <property type="molecule type" value="Genomic_DNA"/>
</dbReference>
<evidence type="ECO:0000313" key="2">
    <source>
        <dbReference type="Proteomes" id="UP001417504"/>
    </source>
</evidence>
<comment type="caution">
    <text evidence="1">The sequence shown here is derived from an EMBL/GenBank/DDBJ whole genome shotgun (WGS) entry which is preliminary data.</text>
</comment>
<organism evidence="1 2">
    <name type="scientific">Stephania japonica</name>
    <dbReference type="NCBI Taxonomy" id="461633"/>
    <lineage>
        <taxon>Eukaryota</taxon>
        <taxon>Viridiplantae</taxon>
        <taxon>Streptophyta</taxon>
        <taxon>Embryophyta</taxon>
        <taxon>Tracheophyta</taxon>
        <taxon>Spermatophyta</taxon>
        <taxon>Magnoliopsida</taxon>
        <taxon>Ranunculales</taxon>
        <taxon>Menispermaceae</taxon>
        <taxon>Menispermoideae</taxon>
        <taxon>Cissampelideae</taxon>
        <taxon>Stephania</taxon>
    </lineage>
</organism>
<gene>
    <name evidence="1" type="ORF">Sjap_000776</name>
</gene>
<dbReference type="Proteomes" id="UP001417504">
    <property type="component" value="Unassembled WGS sequence"/>
</dbReference>
<sequence length="105" mass="12414">MFDRMNWLCLHQETLISPKASNAQILNSPTRNSKIIENNNKVRGSDSSSPIFQTRRSMSYYSSIQQWLQPPNMPQQQKIDHWSLKDHFSFFFETLKQLPRQLQDG</sequence>
<name>A0AAP0PUE4_9MAGN</name>
<evidence type="ECO:0000313" key="1">
    <source>
        <dbReference type="EMBL" id="KAK9153296.1"/>
    </source>
</evidence>
<reference evidence="1 2" key="1">
    <citation type="submission" date="2024-01" db="EMBL/GenBank/DDBJ databases">
        <title>Genome assemblies of Stephania.</title>
        <authorList>
            <person name="Yang L."/>
        </authorList>
    </citation>
    <scope>NUCLEOTIDE SEQUENCE [LARGE SCALE GENOMIC DNA]</scope>
    <source>
        <strain evidence="1">QJT</strain>
        <tissue evidence="1">Leaf</tissue>
    </source>
</reference>
<proteinExistence type="predicted"/>
<protein>
    <submittedName>
        <fullName evidence="1">Uncharacterized protein</fullName>
    </submittedName>
</protein>
<accession>A0AAP0PUE4</accession>